<dbReference type="AlphaFoldDB" id="A0A935TBV0"/>
<evidence type="ECO:0000313" key="1">
    <source>
        <dbReference type="EMBL" id="MBK7953557.1"/>
    </source>
</evidence>
<name>A0A935TBV0_9PROT</name>
<dbReference type="EMBL" id="JADJOT010000006">
    <property type="protein sequence ID" value="MBK7953557.1"/>
    <property type="molecule type" value="Genomic_DNA"/>
</dbReference>
<comment type="caution">
    <text evidence="1">The sequence shown here is derived from an EMBL/GenBank/DDBJ whole genome shotgun (WGS) entry which is preliminary data.</text>
</comment>
<protein>
    <submittedName>
        <fullName evidence="1">Uncharacterized protein</fullName>
    </submittedName>
</protein>
<dbReference type="Proteomes" id="UP000706151">
    <property type="component" value="Unassembled WGS sequence"/>
</dbReference>
<accession>A0A935TBV0</accession>
<reference evidence="1 2" key="1">
    <citation type="submission" date="2020-10" db="EMBL/GenBank/DDBJ databases">
        <title>Connecting structure to function with the recovery of over 1000 high-quality activated sludge metagenome-assembled genomes encoding full-length rRNA genes using long-read sequencing.</title>
        <authorList>
            <person name="Singleton C.M."/>
            <person name="Petriglieri F."/>
            <person name="Kristensen J.M."/>
            <person name="Kirkegaard R.H."/>
            <person name="Michaelsen T.Y."/>
            <person name="Andersen M.H."/>
            <person name="Karst S.M."/>
            <person name="Dueholm M.S."/>
            <person name="Nielsen P.H."/>
            <person name="Albertsen M."/>
        </authorList>
    </citation>
    <scope>NUCLEOTIDE SEQUENCE [LARGE SCALE GENOMIC DNA]</scope>
    <source>
        <strain evidence="1">Fred_18-Q3-R57-64_BAT3C.720</strain>
    </source>
</reference>
<sequence length="103" mass="11290">MAVDVGLRYANPTYDLYDLREQVVTQRDQSVQRLAGKWALDDCASAVQFVVNGRTLRIAWPQVGDFEERVLNADQRDVVGVVVSAGKYQEGLSGYAPTAGAGR</sequence>
<gene>
    <name evidence="1" type="ORF">IPK02_06075</name>
</gene>
<organism evidence="1 2">
    <name type="scientific">Candidatus Accumulibacter affinis</name>
    <dbReference type="NCBI Taxonomy" id="2954384"/>
    <lineage>
        <taxon>Bacteria</taxon>
        <taxon>Pseudomonadati</taxon>
        <taxon>Pseudomonadota</taxon>
        <taxon>Betaproteobacteria</taxon>
        <taxon>Candidatus Accumulibacter</taxon>
    </lineage>
</organism>
<proteinExistence type="predicted"/>
<evidence type="ECO:0000313" key="2">
    <source>
        <dbReference type="Proteomes" id="UP000706151"/>
    </source>
</evidence>